<dbReference type="InterPro" id="IPR000683">
    <property type="entry name" value="Gfo/Idh/MocA-like_OxRdtase_N"/>
</dbReference>
<accession>A0A382GIF4</accession>
<sequence length="342" mass="39166">MKQVKWGIIGLGGIASKFADGFQFTKNAKLFAISSKNENKLLEFKNKFQIDENYCFSNYDSLLECKDLDMVYIALPHSFHHEWVIKSIEKGKNILVEKPATVNFSQMENIKNNLKNKNIFFSEAFMYRYHPQIPKIVDLLKNKIIGNLISMESFFGFNALTRRKIFGIKFKKKPNKYNRLFSKELGGGAILDIGCYPVSFSIFVASLISKIDFNRIEVLNKKKEIGPTGVDMNSFAELNFGNNFKSKVFASLIKNLGKKTKIIGTKGELIIEDTWSPTNISLINVTGENKETIKIKCHNNVYAYEIDTLSTCILENKKEPNFPGMTINETLENMRILDKWLN</sequence>
<dbReference type="GO" id="GO:0016491">
    <property type="term" value="F:oxidoreductase activity"/>
    <property type="evidence" value="ECO:0007669"/>
    <property type="project" value="UniProtKB-KW"/>
</dbReference>
<dbReference type="InterPro" id="IPR055170">
    <property type="entry name" value="GFO_IDH_MocA-like_dom"/>
</dbReference>
<evidence type="ECO:0000256" key="1">
    <source>
        <dbReference type="ARBA" id="ARBA00010928"/>
    </source>
</evidence>
<name>A0A382GIF4_9ZZZZ</name>
<dbReference type="EMBL" id="UINC01055599">
    <property type="protein sequence ID" value="SVB74662.1"/>
    <property type="molecule type" value="Genomic_DNA"/>
</dbReference>
<dbReference type="SUPFAM" id="SSF51735">
    <property type="entry name" value="NAD(P)-binding Rossmann-fold domains"/>
    <property type="match status" value="1"/>
</dbReference>
<evidence type="ECO:0000259" key="4">
    <source>
        <dbReference type="Pfam" id="PF22725"/>
    </source>
</evidence>
<reference evidence="5" key="1">
    <citation type="submission" date="2018-05" db="EMBL/GenBank/DDBJ databases">
        <authorList>
            <person name="Lanie J.A."/>
            <person name="Ng W.-L."/>
            <person name="Kazmierczak K.M."/>
            <person name="Andrzejewski T.M."/>
            <person name="Davidsen T.M."/>
            <person name="Wayne K.J."/>
            <person name="Tettelin H."/>
            <person name="Glass J.I."/>
            <person name="Rusch D."/>
            <person name="Podicherti R."/>
            <person name="Tsui H.-C.T."/>
            <person name="Winkler M.E."/>
        </authorList>
    </citation>
    <scope>NUCLEOTIDE SEQUENCE</scope>
</reference>
<dbReference type="SUPFAM" id="SSF55347">
    <property type="entry name" value="Glyceraldehyde-3-phosphate dehydrogenase-like, C-terminal domain"/>
    <property type="match status" value="1"/>
</dbReference>
<proteinExistence type="inferred from homology"/>
<dbReference type="GO" id="GO:0000166">
    <property type="term" value="F:nucleotide binding"/>
    <property type="evidence" value="ECO:0007669"/>
    <property type="project" value="InterPro"/>
</dbReference>
<organism evidence="5">
    <name type="scientific">marine metagenome</name>
    <dbReference type="NCBI Taxonomy" id="408172"/>
    <lineage>
        <taxon>unclassified sequences</taxon>
        <taxon>metagenomes</taxon>
        <taxon>ecological metagenomes</taxon>
    </lineage>
</organism>
<dbReference type="AlphaFoldDB" id="A0A382GIF4"/>
<feature type="domain" description="Gfo/Idh/MocA-like oxidoreductase N-terminal" evidence="3">
    <location>
        <begin position="5"/>
        <end position="121"/>
    </location>
</feature>
<dbReference type="PANTHER" id="PTHR22604">
    <property type="entry name" value="OXIDOREDUCTASES"/>
    <property type="match status" value="1"/>
</dbReference>
<dbReference type="InterPro" id="IPR036291">
    <property type="entry name" value="NAD(P)-bd_dom_sf"/>
</dbReference>
<gene>
    <name evidence="5" type="ORF">METZ01_LOCUS227516</name>
</gene>
<dbReference type="InterPro" id="IPR050984">
    <property type="entry name" value="Gfo/Idh/MocA_domain"/>
</dbReference>
<keyword evidence="2" id="KW-0560">Oxidoreductase</keyword>
<dbReference type="Gene3D" id="3.30.360.10">
    <property type="entry name" value="Dihydrodipicolinate Reductase, domain 2"/>
    <property type="match status" value="1"/>
</dbReference>
<dbReference type="Gene3D" id="3.40.50.720">
    <property type="entry name" value="NAD(P)-binding Rossmann-like Domain"/>
    <property type="match status" value="1"/>
</dbReference>
<evidence type="ECO:0000256" key="2">
    <source>
        <dbReference type="ARBA" id="ARBA00023002"/>
    </source>
</evidence>
<comment type="similarity">
    <text evidence="1">Belongs to the Gfo/Idh/MocA family.</text>
</comment>
<feature type="domain" description="GFO/IDH/MocA-like oxidoreductase" evidence="4">
    <location>
        <begin position="136"/>
        <end position="269"/>
    </location>
</feature>
<evidence type="ECO:0000313" key="5">
    <source>
        <dbReference type="EMBL" id="SVB74662.1"/>
    </source>
</evidence>
<dbReference type="PANTHER" id="PTHR22604:SF105">
    <property type="entry name" value="TRANS-1,2-DIHYDROBENZENE-1,2-DIOL DEHYDROGENASE"/>
    <property type="match status" value="1"/>
</dbReference>
<evidence type="ECO:0000259" key="3">
    <source>
        <dbReference type="Pfam" id="PF01408"/>
    </source>
</evidence>
<dbReference type="Pfam" id="PF22725">
    <property type="entry name" value="GFO_IDH_MocA_C3"/>
    <property type="match status" value="1"/>
</dbReference>
<protein>
    <submittedName>
        <fullName evidence="5">Uncharacterized protein</fullName>
    </submittedName>
</protein>
<dbReference type="Pfam" id="PF01408">
    <property type="entry name" value="GFO_IDH_MocA"/>
    <property type="match status" value="1"/>
</dbReference>